<dbReference type="PROSITE" id="PS00108">
    <property type="entry name" value="PROTEIN_KINASE_ST"/>
    <property type="match status" value="1"/>
</dbReference>
<protein>
    <submittedName>
        <fullName evidence="3">Protein kinase domain</fullName>
    </submittedName>
</protein>
<keyword evidence="3" id="KW-0808">Transferase</keyword>
<feature type="transmembrane region" description="Helical" evidence="1">
    <location>
        <begin position="41"/>
        <end position="65"/>
    </location>
</feature>
<dbReference type="InterPro" id="IPR011009">
    <property type="entry name" value="Kinase-like_dom_sf"/>
</dbReference>
<feature type="domain" description="Protein kinase" evidence="2">
    <location>
        <begin position="1"/>
        <end position="194"/>
    </location>
</feature>
<evidence type="ECO:0000313" key="3">
    <source>
        <dbReference type="EMBL" id="JAP61578.1"/>
    </source>
</evidence>
<organism evidence="3">
    <name type="scientific">Schistocephalus solidus</name>
    <name type="common">Tapeworm</name>
    <dbReference type="NCBI Taxonomy" id="70667"/>
    <lineage>
        <taxon>Eukaryota</taxon>
        <taxon>Metazoa</taxon>
        <taxon>Spiralia</taxon>
        <taxon>Lophotrochozoa</taxon>
        <taxon>Platyhelminthes</taxon>
        <taxon>Cestoda</taxon>
        <taxon>Eucestoda</taxon>
        <taxon>Diphyllobothriidea</taxon>
        <taxon>Diphyllobothriidae</taxon>
        <taxon>Schistocephalus</taxon>
    </lineage>
</organism>
<dbReference type="GO" id="GO:0004672">
    <property type="term" value="F:protein kinase activity"/>
    <property type="evidence" value="ECO:0007669"/>
    <property type="project" value="InterPro"/>
</dbReference>
<dbReference type="SUPFAM" id="SSF56112">
    <property type="entry name" value="Protein kinase-like (PK-like)"/>
    <property type="match status" value="1"/>
</dbReference>
<evidence type="ECO:0000259" key="2">
    <source>
        <dbReference type="PROSITE" id="PS50011"/>
    </source>
</evidence>
<dbReference type="EMBL" id="GEEE01015557">
    <property type="protein sequence ID" value="JAP47668.1"/>
    <property type="molecule type" value="Transcribed_RNA"/>
</dbReference>
<dbReference type="EMBL" id="GEEE01007714">
    <property type="protein sequence ID" value="JAP55511.1"/>
    <property type="molecule type" value="Transcribed_RNA"/>
</dbReference>
<dbReference type="PROSITE" id="PS50011">
    <property type="entry name" value="PROTEIN_KINASE_DOM"/>
    <property type="match status" value="1"/>
</dbReference>
<keyword evidence="3" id="KW-0418">Kinase</keyword>
<dbReference type="EMBL" id="GEEE01019905">
    <property type="protein sequence ID" value="JAP43320.1"/>
    <property type="molecule type" value="Transcribed_RNA"/>
</dbReference>
<name>A0A0V0J8V6_SCHSO</name>
<reference evidence="3" key="1">
    <citation type="submission" date="2016-01" db="EMBL/GenBank/DDBJ databases">
        <title>Reference transcriptome for the parasite Schistocephalus solidus: insights into the molecular evolution of parasitism.</title>
        <authorList>
            <person name="Hebert F.O."/>
            <person name="Grambauer S."/>
            <person name="Barber I."/>
            <person name="Landry C.R."/>
            <person name="Aubin-Horth N."/>
        </authorList>
    </citation>
    <scope>NUCLEOTIDE SEQUENCE</scope>
</reference>
<dbReference type="InterPro" id="IPR000719">
    <property type="entry name" value="Prot_kinase_dom"/>
</dbReference>
<gene>
    <name evidence="3" type="ORF">TR165543</name>
</gene>
<keyword evidence="1" id="KW-0472">Membrane</keyword>
<evidence type="ECO:0000256" key="1">
    <source>
        <dbReference type="SAM" id="Phobius"/>
    </source>
</evidence>
<accession>A0A0V0J8V6</accession>
<keyword evidence="1" id="KW-0812">Transmembrane</keyword>
<sequence length="194" mass="21760">MLCVIMGISAKLDTNTIRSLVGYSNFYVLNRPIRFLTILQFSLPFSIFSKFCICFFLIVCLRSIVLETSYCSTFSTRFDATLDDMLYYKWSPSITTSTALQSSSPRHSSSSSSIAFSPDYCLPVEEAVPLLAQIFEAIAELELSGVAHRDLKPSNVLIRSRFSRPNITGALNGKCPLERHPPFLLAYVTFNVEI</sequence>
<dbReference type="InterPro" id="IPR008271">
    <property type="entry name" value="Ser/Thr_kinase_AS"/>
</dbReference>
<dbReference type="Gene3D" id="1.10.510.10">
    <property type="entry name" value="Transferase(Phosphotransferase) domain 1"/>
    <property type="match status" value="1"/>
</dbReference>
<proteinExistence type="predicted"/>
<dbReference type="EMBL" id="GEEE01001647">
    <property type="protein sequence ID" value="JAP61578.1"/>
    <property type="molecule type" value="Transcribed_RNA"/>
</dbReference>
<dbReference type="GO" id="GO:0005524">
    <property type="term" value="F:ATP binding"/>
    <property type="evidence" value="ECO:0007669"/>
    <property type="project" value="InterPro"/>
</dbReference>
<keyword evidence="1" id="KW-1133">Transmembrane helix</keyword>
<dbReference type="AlphaFoldDB" id="A0A0V0J8V6"/>